<sequence length="172" mass="17743">MTEQVTTGPLEGGNAGFTPPATQEELNALIAGRLERERGKFAGFDEFKAKAARLDEIEEQGRTDLEKAEARAAAAEQALKDREAADEAAKAEAEAAAELAKDAASVAEATGVPVELLRGGSKEELEAHAKALAPLLAAGNGLNQVRTSGTGGGQPSTSSFAAGRERAKARSK</sequence>
<evidence type="ECO:0000313" key="3">
    <source>
        <dbReference type="EMBL" id="MFD1202675.1"/>
    </source>
</evidence>
<gene>
    <name evidence="3" type="ORF">ACFQ3U_12310</name>
</gene>
<evidence type="ECO:0000313" key="4">
    <source>
        <dbReference type="Proteomes" id="UP001597181"/>
    </source>
</evidence>
<name>A0ABW3TPV5_9MICO</name>
<keyword evidence="4" id="KW-1185">Reference proteome</keyword>
<dbReference type="RefSeq" id="WP_343960658.1">
    <property type="nucleotide sequence ID" value="NZ_BAAAKZ010000008.1"/>
</dbReference>
<reference evidence="4" key="1">
    <citation type="journal article" date="2019" name="Int. J. Syst. Evol. Microbiol.">
        <title>The Global Catalogue of Microorganisms (GCM) 10K type strain sequencing project: providing services to taxonomists for standard genome sequencing and annotation.</title>
        <authorList>
            <consortium name="The Broad Institute Genomics Platform"/>
            <consortium name="The Broad Institute Genome Sequencing Center for Infectious Disease"/>
            <person name="Wu L."/>
            <person name="Ma J."/>
        </authorList>
    </citation>
    <scope>NUCLEOTIDE SEQUENCE [LARGE SCALE GENOMIC DNA]</scope>
    <source>
        <strain evidence="4">CCUG 50213</strain>
    </source>
</reference>
<feature type="region of interest" description="Disordered" evidence="2">
    <location>
        <begin position="142"/>
        <end position="172"/>
    </location>
</feature>
<organism evidence="3 4">
    <name type="scientific">Leucobacter albus</name>
    <dbReference type="NCBI Taxonomy" id="272210"/>
    <lineage>
        <taxon>Bacteria</taxon>
        <taxon>Bacillati</taxon>
        <taxon>Actinomycetota</taxon>
        <taxon>Actinomycetes</taxon>
        <taxon>Micrococcales</taxon>
        <taxon>Microbacteriaceae</taxon>
        <taxon>Leucobacter</taxon>
    </lineage>
</organism>
<dbReference type="Proteomes" id="UP001597181">
    <property type="component" value="Unassembled WGS sequence"/>
</dbReference>
<feature type="coiled-coil region" evidence="1">
    <location>
        <begin position="58"/>
        <end position="85"/>
    </location>
</feature>
<feature type="region of interest" description="Disordered" evidence="2">
    <location>
        <begin position="1"/>
        <end position="24"/>
    </location>
</feature>
<evidence type="ECO:0000256" key="1">
    <source>
        <dbReference type="SAM" id="Coils"/>
    </source>
</evidence>
<dbReference type="EMBL" id="JBHTLY010000005">
    <property type="protein sequence ID" value="MFD1202675.1"/>
    <property type="molecule type" value="Genomic_DNA"/>
</dbReference>
<comment type="caution">
    <text evidence="3">The sequence shown here is derived from an EMBL/GenBank/DDBJ whole genome shotgun (WGS) entry which is preliminary data.</text>
</comment>
<proteinExistence type="predicted"/>
<accession>A0ABW3TPV5</accession>
<evidence type="ECO:0008006" key="5">
    <source>
        <dbReference type="Google" id="ProtNLM"/>
    </source>
</evidence>
<feature type="compositionally biased region" description="Basic and acidic residues" evidence="2">
    <location>
        <begin position="163"/>
        <end position="172"/>
    </location>
</feature>
<evidence type="ECO:0000256" key="2">
    <source>
        <dbReference type="SAM" id="MobiDB-lite"/>
    </source>
</evidence>
<protein>
    <recommendedName>
        <fullName evidence="5">Scaffolding protein</fullName>
    </recommendedName>
</protein>
<keyword evidence="1" id="KW-0175">Coiled coil</keyword>